<gene>
    <name evidence="1" type="ORF">UFOVP707_55</name>
</gene>
<sequence>MTILTQRTLLVVGTTPLPADRGRFYVGNGGAIARQSLPTDPVGNFTLTLQNVVVGSAIRIEAQSTGATLWTGTAAASTVVVPLFAYASGSPLNDLRIKVRKGSGSPFYRPFETLTTATVGAASVFVAQIEDD</sequence>
<name>A0A6J5NP30_9CAUD</name>
<organism evidence="1">
    <name type="scientific">uncultured Caudovirales phage</name>
    <dbReference type="NCBI Taxonomy" id="2100421"/>
    <lineage>
        <taxon>Viruses</taxon>
        <taxon>Duplodnaviria</taxon>
        <taxon>Heunggongvirae</taxon>
        <taxon>Uroviricota</taxon>
        <taxon>Caudoviricetes</taxon>
        <taxon>Peduoviridae</taxon>
        <taxon>Maltschvirus</taxon>
        <taxon>Maltschvirus maltsch</taxon>
    </lineage>
</organism>
<accession>A0A6J5NP30</accession>
<reference evidence="1" key="1">
    <citation type="submission" date="2020-04" db="EMBL/GenBank/DDBJ databases">
        <authorList>
            <person name="Chiriac C."/>
            <person name="Salcher M."/>
            <person name="Ghai R."/>
            <person name="Kavagutti S V."/>
        </authorList>
    </citation>
    <scope>NUCLEOTIDE SEQUENCE</scope>
</reference>
<proteinExistence type="predicted"/>
<dbReference type="EMBL" id="LR796684">
    <property type="protein sequence ID" value="CAB4159131.1"/>
    <property type="molecule type" value="Genomic_DNA"/>
</dbReference>
<evidence type="ECO:0000313" key="1">
    <source>
        <dbReference type="EMBL" id="CAB4159131.1"/>
    </source>
</evidence>
<protein>
    <submittedName>
        <fullName evidence="1">Uncharacterized protein</fullName>
    </submittedName>
</protein>